<dbReference type="AlphaFoldDB" id="A0A833RZT3"/>
<evidence type="ECO:0000313" key="1">
    <source>
        <dbReference type="EMBL" id="KAF4029956.1"/>
    </source>
</evidence>
<accession>A0A833RZT3</accession>
<reference evidence="1" key="1">
    <citation type="submission" date="2020-04" db="EMBL/GenBank/DDBJ databases">
        <title>Hybrid Assembly of Korean Phytophthora infestans isolates.</title>
        <authorList>
            <person name="Prokchorchik M."/>
            <person name="Lee Y."/>
            <person name="Seo J."/>
            <person name="Cho J.-H."/>
            <person name="Park Y.-E."/>
            <person name="Jang D.-C."/>
            <person name="Im J.-S."/>
            <person name="Choi J.-G."/>
            <person name="Park H.-J."/>
            <person name="Lee G.-B."/>
            <person name="Lee Y.-G."/>
            <person name="Hong S.-Y."/>
            <person name="Cho K."/>
            <person name="Sohn K.H."/>
        </authorList>
    </citation>
    <scope>NUCLEOTIDE SEQUENCE</scope>
    <source>
        <strain evidence="1">KR_1_A1</strain>
    </source>
</reference>
<protein>
    <submittedName>
        <fullName evidence="1">Uncharacterized protein</fullName>
    </submittedName>
</protein>
<gene>
    <name evidence="1" type="ORF">GN244_ATG18273</name>
</gene>
<organism evidence="1 2">
    <name type="scientific">Phytophthora infestans</name>
    <name type="common">Potato late blight agent</name>
    <name type="synonym">Botrytis infestans</name>
    <dbReference type="NCBI Taxonomy" id="4787"/>
    <lineage>
        <taxon>Eukaryota</taxon>
        <taxon>Sar</taxon>
        <taxon>Stramenopiles</taxon>
        <taxon>Oomycota</taxon>
        <taxon>Peronosporomycetes</taxon>
        <taxon>Peronosporales</taxon>
        <taxon>Peronosporaceae</taxon>
        <taxon>Phytophthora</taxon>
    </lineage>
</organism>
<name>A0A833RZT3_PHYIN</name>
<proteinExistence type="predicted"/>
<evidence type="ECO:0000313" key="2">
    <source>
        <dbReference type="Proteomes" id="UP000602510"/>
    </source>
</evidence>
<sequence length="498" mass="56310">MYCAGPRKETLVRLLLSDGLETVEAWAAALDGEDADGGIVGAVVDSKGNGDQVCAPLIRAINEVVPYLPDYKSVSAKLTALFSYAEEEYSSRVNELIQGWLCGRRHTVRFRRWILLDWLKCGHLTAADLHELLQWRHTLFVAAVNENVKPLKRALVDDLNTVDETIEEQFKDCKVMTETADTAIPSMKTVEELLDFCFLHAEQLATCSLLCAAKLHALAVRTQRSPARLAEDDEVLVRLRWSFLLKPVLFKPLLQHAVALKTMSRKIMTWNSEELGRLVGLVDVTDRVAVLEEMRASRDELERGFRAGVEHIHSSASTSKKQSALETLVAEYLKSLSDEKRKSLMAELERDLDEAPPHLFPSVFLFFGLIFKAMTLFSVPEEQEQDQVVEAVSILCALFDRRSHDPSSYLDVLSLLVRFHGPSNLIWHNNALYLQTIESLSATATLQVEPKFKWATRMVLHQLIFECDVRLLIQNKVNLSKILPPRTMRQVSIRLGAY</sequence>
<comment type="caution">
    <text evidence="1">The sequence shown here is derived from an EMBL/GenBank/DDBJ whole genome shotgun (WGS) entry which is preliminary data.</text>
</comment>
<dbReference type="EMBL" id="WSZM01000728">
    <property type="protein sequence ID" value="KAF4029956.1"/>
    <property type="molecule type" value="Genomic_DNA"/>
</dbReference>
<dbReference type="Proteomes" id="UP000602510">
    <property type="component" value="Unassembled WGS sequence"/>
</dbReference>
<keyword evidence="2" id="KW-1185">Reference proteome</keyword>